<dbReference type="InterPro" id="IPR007922">
    <property type="entry name" value="DciA-like"/>
</dbReference>
<dbReference type="PANTHER" id="PTHR36456:SF1">
    <property type="entry name" value="UPF0232 PROTEIN SCO3875"/>
    <property type="match status" value="1"/>
</dbReference>
<dbReference type="PANTHER" id="PTHR36456">
    <property type="entry name" value="UPF0232 PROTEIN SCO3875"/>
    <property type="match status" value="1"/>
</dbReference>
<name>A0A7C0ZF80_UNCW3</name>
<comment type="caution">
    <text evidence="1">The sequence shown here is derived from an EMBL/GenBank/DDBJ whole genome shotgun (WGS) entry which is preliminary data.</text>
</comment>
<dbReference type="AlphaFoldDB" id="A0A7C0ZF80"/>
<proteinExistence type="predicted"/>
<protein>
    <submittedName>
        <fullName evidence="1">DUF721 domain-containing protein</fullName>
    </submittedName>
</protein>
<accession>A0A7C0ZF80</accession>
<organism evidence="1">
    <name type="scientific">candidate division WOR-3 bacterium</name>
    <dbReference type="NCBI Taxonomy" id="2052148"/>
    <lineage>
        <taxon>Bacteria</taxon>
        <taxon>Bacteria division WOR-3</taxon>
    </lineage>
</organism>
<evidence type="ECO:0000313" key="1">
    <source>
        <dbReference type="EMBL" id="HDI83222.1"/>
    </source>
</evidence>
<reference evidence="1" key="1">
    <citation type="journal article" date="2020" name="mSystems">
        <title>Genome- and Community-Level Interaction Insights into Carbon Utilization and Element Cycling Functions of Hydrothermarchaeota in Hydrothermal Sediment.</title>
        <authorList>
            <person name="Zhou Z."/>
            <person name="Liu Y."/>
            <person name="Xu W."/>
            <person name="Pan J."/>
            <person name="Luo Z.H."/>
            <person name="Li M."/>
        </authorList>
    </citation>
    <scope>NUCLEOTIDE SEQUENCE [LARGE SCALE GENOMIC DNA]</scope>
    <source>
        <strain evidence="1">HyVt-102</strain>
    </source>
</reference>
<sequence length="98" mass="11279">MKPQRLDALLEAFLNDPRIKRGILRAKVFNAYIEITKDTFGDGTEPTGFKNGVLYVEVESSPMLNDISFFEETIVEEINKKLGERAVKRIKFKVKEDK</sequence>
<dbReference type="EMBL" id="DQWE01000261">
    <property type="protein sequence ID" value="HDI83222.1"/>
    <property type="molecule type" value="Genomic_DNA"/>
</dbReference>
<dbReference type="Proteomes" id="UP000885847">
    <property type="component" value="Unassembled WGS sequence"/>
</dbReference>
<dbReference type="Pfam" id="PF05258">
    <property type="entry name" value="DciA"/>
    <property type="match status" value="1"/>
</dbReference>
<gene>
    <name evidence="1" type="ORF">ENF18_05475</name>
</gene>